<dbReference type="AlphaFoldDB" id="A0A3P9BPX1"/>
<feature type="transmembrane region" description="Helical" evidence="1">
    <location>
        <begin position="41"/>
        <end position="65"/>
    </location>
</feature>
<evidence type="ECO:0000313" key="4">
    <source>
        <dbReference type="Proteomes" id="UP000265160"/>
    </source>
</evidence>
<dbReference type="Ensembl" id="ENSMZET00005012393.1">
    <property type="protein sequence ID" value="ENSMZEP00005011980.1"/>
    <property type="gene ID" value="ENSMZEG00005004863.1"/>
</dbReference>
<sequence length="169" mass="18472">SSKLVLCFCLTSAGVLSCVHITGGFSPGNILTTTVNAPSSSSLSITFFPTSFLLLFPFLSVTGVATEIRVVDEKPDEYSLNHYINTGWNETYVENNLYGKVAFSCVHRFTSRGFTGRSLDLSAEVKEKFNQLCLQSGILPENIVHLPKTANSCLHPRPPPLLIIIHLIA</sequence>
<keyword evidence="4" id="KW-1185">Reference proteome</keyword>
<protein>
    <submittedName>
        <fullName evidence="3">Lipocalin-like</fullName>
    </submittedName>
</protein>
<dbReference type="SUPFAM" id="SSF50814">
    <property type="entry name" value="Lipocalins"/>
    <property type="match status" value="1"/>
</dbReference>
<dbReference type="Gene3D" id="2.40.128.20">
    <property type="match status" value="1"/>
</dbReference>
<dbReference type="GeneTree" id="ENSGT01120000271921"/>
<proteinExistence type="predicted"/>
<keyword evidence="1" id="KW-0472">Membrane</keyword>
<reference evidence="3" key="1">
    <citation type="submission" date="2025-08" db="UniProtKB">
        <authorList>
            <consortium name="Ensembl"/>
        </authorList>
    </citation>
    <scope>IDENTIFICATION</scope>
</reference>
<evidence type="ECO:0000313" key="3">
    <source>
        <dbReference type="Ensembl" id="ENSMZEP00005011980.1"/>
    </source>
</evidence>
<keyword evidence="1" id="KW-1133">Transmembrane helix</keyword>
<dbReference type="InterPro" id="IPR012674">
    <property type="entry name" value="Calycin"/>
</dbReference>
<keyword evidence="2" id="KW-0732">Signal</keyword>
<name>A0A3P9BPX1_9CICH</name>
<dbReference type="Proteomes" id="UP000265160">
    <property type="component" value="Unplaced"/>
</dbReference>
<accession>A0A3P9BPX1</accession>
<evidence type="ECO:0000256" key="1">
    <source>
        <dbReference type="SAM" id="Phobius"/>
    </source>
</evidence>
<feature type="chain" id="PRO_5018219892" evidence="2">
    <location>
        <begin position="18"/>
        <end position="169"/>
    </location>
</feature>
<feature type="signal peptide" evidence="2">
    <location>
        <begin position="1"/>
        <end position="17"/>
    </location>
</feature>
<organism evidence="3 4">
    <name type="scientific">Maylandia zebra</name>
    <name type="common">zebra mbuna</name>
    <dbReference type="NCBI Taxonomy" id="106582"/>
    <lineage>
        <taxon>Eukaryota</taxon>
        <taxon>Metazoa</taxon>
        <taxon>Chordata</taxon>
        <taxon>Craniata</taxon>
        <taxon>Vertebrata</taxon>
        <taxon>Euteleostomi</taxon>
        <taxon>Actinopterygii</taxon>
        <taxon>Neopterygii</taxon>
        <taxon>Teleostei</taxon>
        <taxon>Neoteleostei</taxon>
        <taxon>Acanthomorphata</taxon>
        <taxon>Ovalentaria</taxon>
        <taxon>Cichlomorphae</taxon>
        <taxon>Cichliformes</taxon>
        <taxon>Cichlidae</taxon>
        <taxon>African cichlids</taxon>
        <taxon>Pseudocrenilabrinae</taxon>
        <taxon>Haplochromini</taxon>
        <taxon>Maylandia</taxon>
        <taxon>Maylandia zebra complex</taxon>
    </lineage>
</organism>
<evidence type="ECO:0000256" key="2">
    <source>
        <dbReference type="SAM" id="SignalP"/>
    </source>
</evidence>
<keyword evidence="1" id="KW-0812">Transmembrane</keyword>
<reference evidence="3" key="2">
    <citation type="submission" date="2025-09" db="UniProtKB">
        <authorList>
            <consortium name="Ensembl"/>
        </authorList>
    </citation>
    <scope>IDENTIFICATION</scope>
</reference>